<dbReference type="GO" id="GO:0030154">
    <property type="term" value="P:cell differentiation"/>
    <property type="evidence" value="ECO:0007669"/>
    <property type="project" value="TreeGrafter"/>
</dbReference>
<dbReference type="EMBL" id="MDYQ01000039">
    <property type="protein sequence ID" value="PRP85784.1"/>
    <property type="molecule type" value="Genomic_DNA"/>
</dbReference>
<comment type="similarity">
    <text evidence="4">Belongs to the retinoblastoma protein (RB) family.</text>
</comment>
<feature type="domain" description="Retinoblastoma-associated protein A-box" evidence="17">
    <location>
        <begin position="667"/>
        <end position="856"/>
    </location>
</feature>
<dbReference type="InterPro" id="IPR028309">
    <property type="entry name" value="RB_fam"/>
</dbReference>
<dbReference type="OrthoDB" id="9975114at2759"/>
<evidence type="ECO:0000256" key="8">
    <source>
        <dbReference type="ARBA" id="ARBA00022884"/>
    </source>
</evidence>
<dbReference type="InterPro" id="IPR001884">
    <property type="entry name" value="IF5A-like"/>
</dbReference>
<evidence type="ECO:0000313" key="20">
    <source>
        <dbReference type="Proteomes" id="UP000241769"/>
    </source>
</evidence>
<feature type="region of interest" description="Disordered" evidence="15">
    <location>
        <begin position="290"/>
        <end position="314"/>
    </location>
</feature>
<keyword evidence="13" id="KW-0539">Nucleus</keyword>
<keyword evidence="5" id="KW-0963">Cytoplasm</keyword>
<evidence type="ECO:0000256" key="15">
    <source>
        <dbReference type="SAM" id="MobiDB-lite"/>
    </source>
</evidence>
<dbReference type="GO" id="GO:0005737">
    <property type="term" value="C:cytoplasm"/>
    <property type="evidence" value="ECO:0007669"/>
    <property type="project" value="UniProtKB-SubCell"/>
</dbReference>
<accession>A0A2P6NP98</accession>
<dbReference type="Gene3D" id="1.10.472.140">
    <property type="match status" value="1"/>
</dbReference>
<dbReference type="AlphaFoldDB" id="A0A2P6NP98"/>
<dbReference type="GO" id="GO:0000785">
    <property type="term" value="C:chromatin"/>
    <property type="evidence" value="ECO:0007669"/>
    <property type="project" value="TreeGrafter"/>
</dbReference>
<name>A0A2P6NP98_9EUKA</name>
<dbReference type="Pfam" id="PF21485">
    <property type="entry name" value="IF5A-like_N"/>
    <property type="match status" value="1"/>
</dbReference>
<keyword evidence="12" id="KW-0804">Transcription</keyword>
<evidence type="ECO:0000256" key="3">
    <source>
        <dbReference type="ARBA" id="ARBA00006016"/>
    </source>
</evidence>
<feature type="compositionally biased region" description="Polar residues" evidence="15">
    <location>
        <begin position="887"/>
        <end position="903"/>
    </location>
</feature>
<dbReference type="InterPro" id="IPR019769">
    <property type="entry name" value="Trans_elong_IF5A_hypusine_site"/>
</dbReference>
<evidence type="ECO:0008006" key="21">
    <source>
        <dbReference type="Google" id="ProtNLM"/>
    </source>
</evidence>
<dbReference type="FunFam" id="2.30.30.30:FF:000007">
    <property type="entry name" value="Eukaryotic translation initiation factor 5A"/>
    <property type="match status" value="1"/>
</dbReference>
<dbReference type="InterPro" id="IPR008991">
    <property type="entry name" value="Translation_prot_SH3-like_sf"/>
</dbReference>
<keyword evidence="14" id="KW-0131">Cell cycle</keyword>
<dbReference type="SUPFAM" id="SSF47954">
    <property type="entry name" value="Cyclin-like"/>
    <property type="match status" value="2"/>
</dbReference>
<dbReference type="InterPro" id="IPR014722">
    <property type="entry name" value="Rib_uL2_dom2"/>
</dbReference>
<evidence type="ECO:0000256" key="11">
    <source>
        <dbReference type="ARBA" id="ARBA00023071"/>
    </source>
</evidence>
<evidence type="ECO:0000256" key="9">
    <source>
        <dbReference type="ARBA" id="ARBA00022917"/>
    </source>
</evidence>
<evidence type="ECO:0000259" key="18">
    <source>
        <dbReference type="SMART" id="SM01376"/>
    </source>
</evidence>
<evidence type="ECO:0000256" key="12">
    <source>
        <dbReference type="ARBA" id="ARBA00023163"/>
    </source>
</evidence>
<dbReference type="NCBIfam" id="TIGR00037">
    <property type="entry name" value="eIF_5A"/>
    <property type="match status" value="1"/>
</dbReference>
<evidence type="ECO:0000256" key="13">
    <source>
        <dbReference type="ARBA" id="ARBA00023242"/>
    </source>
</evidence>
<dbReference type="SMART" id="SM01367">
    <property type="entry name" value="DUF3452"/>
    <property type="match status" value="1"/>
</dbReference>
<reference evidence="19 20" key="1">
    <citation type="journal article" date="2018" name="Genome Biol. Evol.">
        <title>Multiple Roots of Fruiting Body Formation in Amoebozoa.</title>
        <authorList>
            <person name="Hillmann F."/>
            <person name="Forbes G."/>
            <person name="Novohradska S."/>
            <person name="Ferling I."/>
            <person name="Riege K."/>
            <person name="Groth M."/>
            <person name="Westermann M."/>
            <person name="Marz M."/>
            <person name="Spaller T."/>
            <person name="Winckler T."/>
            <person name="Schaap P."/>
            <person name="Glockner G."/>
        </authorList>
    </citation>
    <scope>NUCLEOTIDE SEQUENCE [LARGE SCALE GENOMIC DNA]</scope>
    <source>
        <strain evidence="19 20">Jena</strain>
    </source>
</reference>
<feature type="domain" description="Translation initiation factor 5A C-terminal" evidence="18">
    <location>
        <begin position="134"/>
        <end position="202"/>
    </location>
</feature>
<dbReference type="Proteomes" id="UP000241769">
    <property type="component" value="Unassembled WGS sequence"/>
</dbReference>
<dbReference type="GO" id="GO:0005667">
    <property type="term" value="C:transcription regulator complex"/>
    <property type="evidence" value="ECO:0007669"/>
    <property type="project" value="TreeGrafter"/>
</dbReference>
<dbReference type="SUPFAM" id="SSF50249">
    <property type="entry name" value="Nucleic acid-binding proteins"/>
    <property type="match status" value="1"/>
</dbReference>
<dbReference type="SMART" id="SM01368">
    <property type="entry name" value="RB_A"/>
    <property type="match status" value="1"/>
</dbReference>
<dbReference type="Gene3D" id="2.40.50.140">
    <property type="entry name" value="Nucleic acid-binding proteins"/>
    <property type="match status" value="1"/>
</dbReference>
<dbReference type="SUPFAM" id="SSF50104">
    <property type="entry name" value="Translation proteins SH3-like domain"/>
    <property type="match status" value="1"/>
</dbReference>
<dbReference type="STRING" id="1890364.A0A2P6NP98"/>
<dbReference type="GO" id="GO:2000134">
    <property type="term" value="P:negative regulation of G1/S transition of mitotic cell cycle"/>
    <property type="evidence" value="ECO:0007669"/>
    <property type="project" value="TreeGrafter"/>
</dbReference>
<dbReference type="Gene3D" id="2.30.30.30">
    <property type="match status" value="1"/>
</dbReference>
<dbReference type="FunFam" id="2.40.50.140:FF:000034">
    <property type="entry name" value="Eukaryotic translation initiation factor 5A"/>
    <property type="match status" value="1"/>
</dbReference>
<evidence type="ECO:0000256" key="14">
    <source>
        <dbReference type="ARBA" id="ARBA00023306"/>
    </source>
</evidence>
<dbReference type="Pfam" id="PF01858">
    <property type="entry name" value="RB_A"/>
    <property type="match status" value="1"/>
</dbReference>
<proteinExistence type="inferred from homology"/>
<comment type="similarity">
    <text evidence="3">Belongs to the eIF-5A family.</text>
</comment>
<dbReference type="PANTHER" id="PTHR13742">
    <property type="entry name" value="RETINOBLASTOMA-ASSOCIATED PROTEIN RB -RELATED"/>
    <property type="match status" value="1"/>
</dbReference>
<evidence type="ECO:0000256" key="7">
    <source>
        <dbReference type="ARBA" id="ARBA00022768"/>
    </source>
</evidence>
<evidence type="ECO:0000313" key="19">
    <source>
        <dbReference type="EMBL" id="PRP85784.1"/>
    </source>
</evidence>
<dbReference type="GO" id="GO:0045905">
    <property type="term" value="P:positive regulation of translational termination"/>
    <property type="evidence" value="ECO:0007669"/>
    <property type="project" value="InterPro"/>
</dbReference>
<dbReference type="GO" id="GO:0003746">
    <property type="term" value="F:translation elongation factor activity"/>
    <property type="evidence" value="ECO:0007669"/>
    <property type="project" value="UniProtKB-KW"/>
</dbReference>
<feature type="region of interest" description="Disordered" evidence="15">
    <location>
        <begin position="887"/>
        <end position="906"/>
    </location>
</feature>
<evidence type="ECO:0000259" key="16">
    <source>
        <dbReference type="SMART" id="SM01367"/>
    </source>
</evidence>
<keyword evidence="10" id="KW-0805">Transcription regulation</keyword>
<comment type="subcellular location">
    <subcellularLocation>
        <location evidence="2">Cytoplasm</location>
    </subcellularLocation>
    <subcellularLocation>
        <location evidence="1">Nucleus</location>
    </subcellularLocation>
</comment>
<evidence type="ECO:0000259" key="17">
    <source>
        <dbReference type="SMART" id="SM01368"/>
    </source>
</evidence>
<dbReference type="CDD" id="cd04468">
    <property type="entry name" value="S1_eIF5A"/>
    <property type="match status" value="1"/>
</dbReference>
<sequence length="1250" mass="141905">MDAQSSEHEEEKKKRRCLRFCVCRQNSESFLPSFAFFLQPISFSRKTHTKTEMADEEFQQASSGASKTYPAQCSSLRKNGYVVIKGFACKIVDMSTSKTGKHGHAKVHLVGIDIFTGRKYEDLSPSTHNMDVPEVTRQEFTLVDITDDGFVSLMNSDGELKSDLKVPEGELGADLKAMFDDGKEVTCSVLGALGIEAIVSFKEGAAKCMKEGAFETSAHHEASTRDRSTSGSNIKTNLIIFLFSDWLCGVLAGNIRIGREEEQHKTEEAHRSTSPTFISVTYMNEENHPKISLSSSSQLPDSQSNDSESPQTQQLHAKYKQLCDKLVVSEPTRSKGWDILMEVPSDQQPQQWIPFALHVASRTEDKYTIALSSLLRIADIKIMDFFDKMKIFMSIVGLDGSHEEHLLLLKRKWIIMTCLYHKYEKIYSELLTIPSEMERKPHFAGEKSDQYHVYSFGWLLFLVVKARLLAGHNGIDFINSYHMLLCCVNFILVHAPKSHRRISLTDPSIIASNAASVAISREEDRQEQPIASPDGVNNLPYLCTIFKANNDELSEVQNRLFAPFLRLFGKNNILKFDVVQRDDILYFDNLLVGENLIRNKNQMNIEYDYIYYESGDIDERLFLDQVEHIGTPSKIQSAYYHRNNDQFSMGSPFRSSAPQESVQIPQTPVAAALDNVSWLHTTLSKTKVAPSAMLERYFAIASSEMSARVKDRVSGMTGKIEEKSMEGGRVTMGVKLYFKILEHMLTTEEARLNQNNFSTLLGHDVFHASLLACCLDIVACAYKMDGVQFPFFIRLFDLQPFDYLKIIENVIRNESEGDTLTKEQIPKGITRHLVHTEEMIVEQLGWEEGSSLYILLPKTPSQLVSLQNYIFSSSSNVSLRRDSISTLTSPTANKSQSIETKTPATPGKMSHTLDLFYRKAAHVALTRTKELCNRLKIPVQVYTQIWQAVVHALVQQSSLMKGRHMDQIIMSSIYAVCKVYGMQQITFRVIIDQYKVCPHHQGNSKIFREVLLADGQKRDIIAFYNTTYIPIMEKSLLDFPQITSTNGEEETPAPIQSPNSKLIVSPMKSRATITSPSHGRQTESTIRSVYSVGESPAKGLHMINARVNSPKSRPRKRLVFDSNDDTPTPHKFIVSAAEESYDNLLSIWLQHLQRDETARKRRPEEEREKENARGYTWDVWPCPSSLTHSRIPSSRCSSPKRRRQTLRSEQTSDAWLCRDVAQKHWRLHRTASDNSSTVFLRSRYVIFGLL</sequence>
<dbReference type="InterPro" id="IPR048670">
    <property type="entry name" value="IF5A-like_N"/>
</dbReference>
<dbReference type="Pfam" id="PF01287">
    <property type="entry name" value="eIF-5a"/>
    <property type="match status" value="1"/>
</dbReference>
<dbReference type="SMART" id="SM01376">
    <property type="entry name" value="eIF-5a"/>
    <property type="match status" value="1"/>
</dbReference>
<feature type="compositionally biased region" description="Low complexity" evidence="15">
    <location>
        <begin position="292"/>
        <end position="307"/>
    </location>
</feature>
<organism evidence="19 20">
    <name type="scientific">Planoprotostelium fungivorum</name>
    <dbReference type="NCBI Taxonomy" id="1890364"/>
    <lineage>
        <taxon>Eukaryota</taxon>
        <taxon>Amoebozoa</taxon>
        <taxon>Evosea</taxon>
        <taxon>Variosea</taxon>
        <taxon>Cavosteliida</taxon>
        <taxon>Cavosteliaceae</taxon>
        <taxon>Planoprotostelium</taxon>
    </lineage>
</organism>
<evidence type="ECO:0000256" key="6">
    <source>
        <dbReference type="ARBA" id="ARBA00022491"/>
    </source>
</evidence>
<dbReference type="InterPro" id="IPR002719">
    <property type="entry name" value="RB_B"/>
</dbReference>
<evidence type="ECO:0000256" key="5">
    <source>
        <dbReference type="ARBA" id="ARBA00022490"/>
    </source>
</evidence>
<dbReference type="PANTHER" id="PTHR13742:SF17">
    <property type="entry name" value="RE32990P-RELATED"/>
    <property type="match status" value="1"/>
</dbReference>
<dbReference type="GO" id="GO:0003723">
    <property type="term" value="F:RNA binding"/>
    <property type="evidence" value="ECO:0007669"/>
    <property type="project" value="UniProtKB-KW"/>
</dbReference>
<dbReference type="InterPro" id="IPR020189">
    <property type="entry name" value="IF5A_C"/>
</dbReference>
<evidence type="ECO:0000256" key="10">
    <source>
        <dbReference type="ARBA" id="ARBA00023015"/>
    </source>
</evidence>
<keyword evidence="11" id="KW-0385">Hypusine</keyword>
<feature type="region of interest" description="Disordered" evidence="15">
    <location>
        <begin position="1186"/>
        <end position="1207"/>
    </location>
</feature>
<dbReference type="GO" id="GO:0045901">
    <property type="term" value="P:positive regulation of translational elongation"/>
    <property type="evidence" value="ECO:0007669"/>
    <property type="project" value="InterPro"/>
</dbReference>
<evidence type="ECO:0000256" key="1">
    <source>
        <dbReference type="ARBA" id="ARBA00004123"/>
    </source>
</evidence>
<dbReference type="InterPro" id="IPR036915">
    <property type="entry name" value="Cyclin-like_sf"/>
</dbReference>
<keyword evidence="8" id="KW-0694">RNA-binding</keyword>
<dbReference type="GO" id="GO:0000977">
    <property type="term" value="F:RNA polymerase II transcription regulatory region sequence-specific DNA binding"/>
    <property type="evidence" value="ECO:0007669"/>
    <property type="project" value="TreeGrafter"/>
</dbReference>
<dbReference type="InterPro" id="IPR012340">
    <property type="entry name" value="NA-bd_OB-fold"/>
</dbReference>
<dbReference type="InParanoid" id="A0A2P6NP98"/>
<gene>
    <name evidence="19" type="ORF">PROFUN_05976</name>
</gene>
<evidence type="ECO:0000256" key="2">
    <source>
        <dbReference type="ARBA" id="ARBA00004496"/>
    </source>
</evidence>
<dbReference type="FunCoup" id="A0A2P6NP98">
    <property type="interactions" value="5"/>
</dbReference>
<dbReference type="PROSITE" id="PS00302">
    <property type="entry name" value="IF5A_HYPUSINE"/>
    <property type="match status" value="1"/>
</dbReference>
<comment type="caution">
    <text evidence="19">The sequence shown here is derived from an EMBL/GenBank/DDBJ whole genome shotgun (WGS) entry which is preliminary data.</text>
</comment>
<evidence type="ECO:0000256" key="4">
    <source>
        <dbReference type="ARBA" id="ARBA00009475"/>
    </source>
</evidence>
<dbReference type="InterPro" id="IPR024599">
    <property type="entry name" value="RB_N"/>
</dbReference>
<dbReference type="GO" id="GO:0006357">
    <property type="term" value="P:regulation of transcription by RNA polymerase II"/>
    <property type="evidence" value="ECO:0007669"/>
    <property type="project" value="InterPro"/>
</dbReference>
<dbReference type="GO" id="GO:0043022">
    <property type="term" value="F:ribosome binding"/>
    <property type="evidence" value="ECO:0007669"/>
    <property type="project" value="InterPro"/>
</dbReference>
<keyword evidence="6" id="KW-0678">Repressor</keyword>
<keyword evidence="9" id="KW-0648">Protein biosynthesis</keyword>
<protein>
    <recommendedName>
        <fullName evidence="21">Translation elongation factor IF5A C-terminal domain-containing protein</fullName>
    </recommendedName>
</protein>
<dbReference type="GO" id="GO:0005634">
    <property type="term" value="C:nucleus"/>
    <property type="evidence" value="ECO:0007669"/>
    <property type="project" value="UniProtKB-SubCell"/>
</dbReference>
<keyword evidence="20" id="KW-1185">Reference proteome</keyword>
<dbReference type="Pfam" id="PF01857">
    <property type="entry name" value="RB_B"/>
    <property type="match status" value="1"/>
</dbReference>
<keyword evidence="7" id="KW-0251">Elongation factor</keyword>
<dbReference type="InterPro" id="IPR002720">
    <property type="entry name" value="RB_A"/>
</dbReference>
<feature type="domain" description="Retinoblastoma-associated protein N-terminal" evidence="16">
    <location>
        <begin position="361"/>
        <end position="494"/>
    </location>
</feature>
<dbReference type="Pfam" id="PF11934">
    <property type="entry name" value="DUF3452"/>
    <property type="match status" value="1"/>
</dbReference>
<dbReference type="Gene3D" id="1.10.472.10">
    <property type="entry name" value="Cyclin-like"/>
    <property type="match status" value="2"/>
</dbReference>